<evidence type="ECO:0000259" key="11">
    <source>
        <dbReference type="PROSITE" id="PS51194"/>
    </source>
</evidence>
<dbReference type="PROSITE" id="PS51192">
    <property type="entry name" value="HELICASE_ATP_BIND_1"/>
    <property type="match status" value="1"/>
</dbReference>
<feature type="domain" description="Helicase C-terminal" evidence="11">
    <location>
        <begin position="286"/>
        <end position="463"/>
    </location>
</feature>
<keyword evidence="4 12" id="KW-0347">Helicase</keyword>
<evidence type="ECO:0000259" key="10">
    <source>
        <dbReference type="PROSITE" id="PS51192"/>
    </source>
</evidence>
<organism evidence="12 13">
    <name type="scientific">Kluyvera intermedia</name>
    <name type="common">Enterobacter intermedius</name>
    <dbReference type="NCBI Taxonomy" id="61648"/>
    <lineage>
        <taxon>Bacteria</taxon>
        <taxon>Pseudomonadati</taxon>
        <taxon>Pseudomonadota</taxon>
        <taxon>Gammaproteobacteria</taxon>
        <taxon>Enterobacterales</taxon>
        <taxon>Enterobacteriaceae</taxon>
        <taxon>Kluyvera</taxon>
    </lineage>
</organism>
<dbReference type="InterPro" id="IPR055369">
    <property type="entry name" value="WH2_Lhr"/>
</dbReference>
<feature type="region of interest" description="Disordered" evidence="9">
    <location>
        <begin position="1305"/>
        <end position="1334"/>
    </location>
</feature>
<dbReference type="Gene3D" id="3.40.50.300">
    <property type="entry name" value="P-loop containing nucleotide triphosphate hydrolases"/>
    <property type="match status" value="2"/>
</dbReference>
<evidence type="ECO:0000256" key="9">
    <source>
        <dbReference type="SAM" id="MobiDB-lite"/>
    </source>
</evidence>
<feature type="domain" description="Helicase ATP-binding" evidence="10">
    <location>
        <begin position="38"/>
        <end position="236"/>
    </location>
</feature>
<dbReference type="Pfam" id="PF23235">
    <property type="entry name" value="WHD_3rd_Lhr"/>
    <property type="match status" value="1"/>
</dbReference>
<dbReference type="InterPro" id="IPR052511">
    <property type="entry name" value="ATP-dep_Helicase"/>
</dbReference>
<evidence type="ECO:0000313" key="13">
    <source>
        <dbReference type="Proteomes" id="UP000867740"/>
    </source>
</evidence>
<dbReference type="GO" id="GO:0005524">
    <property type="term" value="F:ATP binding"/>
    <property type="evidence" value="ECO:0007669"/>
    <property type="project" value="UniProtKB-KW"/>
</dbReference>
<feature type="compositionally biased region" description="Low complexity" evidence="9">
    <location>
        <begin position="1305"/>
        <end position="1315"/>
    </location>
</feature>
<dbReference type="SUPFAM" id="SSF52540">
    <property type="entry name" value="P-loop containing nucleoside triphosphate hydrolases"/>
    <property type="match status" value="1"/>
</dbReference>
<dbReference type="Pfam" id="PF23236">
    <property type="entry name" value="WHD_2nd_Lhr"/>
    <property type="match status" value="1"/>
</dbReference>
<dbReference type="InterPro" id="IPR003593">
    <property type="entry name" value="AAA+_ATPase"/>
</dbReference>
<evidence type="ECO:0000256" key="8">
    <source>
        <dbReference type="ARBA" id="ARBA00023235"/>
    </source>
</evidence>
<dbReference type="Proteomes" id="UP000867740">
    <property type="component" value="Unassembled WGS sequence"/>
</dbReference>
<dbReference type="InterPro" id="IPR027417">
    <property type="entry name" value="P-loop_NTPase"/>
</dbReference>
<dbReference type="PROSITE" id="PS51194">
    <property type="entry name" value="HELICASE_CTER"/>
    <property type="match status" value="1"/>
</dbReference>
<feature type="compositionally biased region" description="Basic residues" evidence="9">
    <location>
        <begin position="1316"/>
        <end position="1326"/>
    </location>
</feature>
<keyword evidence="1" id="KW-0547">Nucleotide-binding</keyword>
<dbReference type="InterPro" id="IPR045628">
    <property type="entry name" value="Lhr_WH_dom"/>
</dbReference>
<name>A0A9P3TA10_KLUIN</name>
<keyword evidence="3 12" id="KW-0378">Hydrolase</keyword>
<keyword evidence="7" id="KW-0234">DNA repair</keyword>
<dbReference type="Pfam" id="PF23234">
    <property type="entry name" value="WHD_4th_Lhr"/>
    <property type="match status" value="1"/>
</dbReference>
<dbReference type="GO" id="GO:0006281">
    <property type="term" value="P:DNA repair"/>
    <property type="evidence" value="ECO:0007669"/>
    <property type="project" value="UniProtKB-KW"/>
</dbReference>
<dbReference type="InterPro" id="IPR055367">
    <property type="entry name" value="WH4_Lhr"/>
</dbReference>
<dbReference type="Pfam" id="PF08494">
    <property type="entry name" value="DEAD_assoc"/>
    <property type="match status" value="1"/>
</dbReference>
<dbReference type="CDD" id="cd18796">
    <property type="entry name" value="SF2_C_LHR"/>
    <property type="match status" value="1"/>
</dbReference>
<dbReference type="PANTHER" id="PTHR47962:SF5">
    <property type="entry name" value="ATP-DEPENDENT HELICASE LHR-RELATED"/>
    <property type="match status" value="1"/>
</dbReference>
<evidence type="ECO:0000256" key="7">
    <source>
        <dbReference type="ARBA" id="ARBA00023204"/>
    </source>
</evidence>
<evidence type="ECO:0000256" key="3">
    <source>
        <dbReference type="ARBA" id="ARBA00022801"/>
    </source>
</evidence>
<evidence type="ECO:0000256" key="6">
    <source>
        <dbReference type="ARBA" id="ARBA00023125"/>
    </source>
</evidence>
<protein>
    <submittedName>
        <fullName evidence="12">ATP-dependent helicase</fullName>
        <ecNumber evidence="12">3.6.4.-</ecNumber>
    </submittedName>
</protein>
<evidence type="ECO:0000256" key="4">
    <source>
        <dbReference type="ARBA" id="ARBA00022806"/>
    </source>
</evidence>
<dbReference type="EC" id="3.6.4.-" evidence="12"/>
<evidence type="ECO:0000256" key="5">
    <source>
        <dbReference type="ARBA" id="ARBA00022840"/>
    </source>
</evidence>
<dbReference type="InterPro" id="IPR001650">
    <property type="entry name" value="Helicase_C-like"/>
</dbReference>
<keyword evidence="2" id="KW-0227">DNA damage</keyword>
<comment type="caution">
    <text evidence="12">The sequence shown here is derived from an EMBL/GenBank/DDBJ whole genome shotgun (WGS) entry which is preliminary data.</text>
</comment>
<keyword evidence="6" id="KW-0238">DNA-binding</keyword>
<sequence>MSKKTVLPSVLTDIFSPATRDWFVSAFQHPTPVQAQTWTATNAGEHVLAIAPTGSGKTLAAFLYALDQLFREGDTPSADTVERKKTTRILYISPIKALGTDIQRNLQIPLQDISEQRKKHGVPEVVIRVAMRTGDTSTQERATLVRRPPDILITTPESLYLMLTSRARETLRGVETVILDEVHAVAGNKRGAHLALSLERLDALLARPAQRIGLSATVRSPSDVAQFLGGDRPVTVVNPPALRHPDIRIVVPVANLDDVLSTSTGTGETSHAGREGSIWPHIESGILDQVLNHRSTIVFTNSRGLAEKLTARLNELYASRMAEAPDVQTDAAHYVSSSGATSNRAQTGATFIARSHHGSVSKEQRAVTEQALKSGELRCVVATSSLELGIDMGAVDLVIQIASPLSVASGLQRIGRAGHQVGGISKALFYPRTRRELIDSTVVVGCMLAGKLESLTPPRNPLDVLAQQTVAAVSMEALNVDDWYATVCRAAPWKALPREVFDATLDMLSGRYPSGDFSVFRPRIIWQRESGQLTARPGAQLLAVTSGGTIPDRGMFSVLLPEGEEQVGARRVGELDEEMVYESRVNDIITLGATSWRIQQITHDQVIVTPAPGRSARLPFWRGEGSGRPAELGELIGDFMHALADDAFLSSPDKLTLPGLSHDENALANIKGLIEEQRSATGIIPGSRHLVLERCRDEMGDWRVILHSPYGRRVHEPWALAIAGRLHALWGADASVVASDDGIVARLPDTEGKIPDAAVFLFDPEKLSRLVRDAVGNSALFAARFRECAARALLMPGRTPGRRSPLWQQRLRAGQLLEIARGYADFPILLETVRECLQDVYDLPALDRLMRRLNTGEVQISAVTTATPSPFAASLLFGYVAEFMYESDAPLAERRASVLSLDSELLGNLLGQADPGELLDPSVIRRIEEELQRLAPERKARGKEGLFDLLRELGPMTLDDLAARHRESREAVSVWLDELLAERRAFTLTIGDSQRIACMDDAARLRDALGVRLPADLPDAWLNPVATPLADLFLRYVQTNTLFTVQQIAHAFGLGVAVAQEALEKLREQGKVMRLRAGQPAQAGQLHALSSSDWVGEEIFRRLRIRSLQAAREATRPVPATAFTRLLLERQGLLAGSDGIPAFHSDLSGGVFEGVDGVLRVIEQLAGLGLPATLWESQILPARARDYAPEMLDELLSTGEVIWSGQKKLGDDDGLVALHIQEYAAETLIMPQDSTTLSPLQQAILGALSHGGAWFAHQLSALIESRRAPGDETLSLTADALHEALWGLVWQGYITTDIWSPLRALSRAGSSPRPSSQRRVRSRRGRPALAPRAPLATQMSLSTPTLAGRWSLLHADTLNDTEWLLALADNMLDRYGIVSRRAVMMENLPGGFPAMQTVYRNMEDVGRILRGRFVEGMGGTQFAERLTIDRLRELATIKPEKALFTPVALSASDPANPFGTQLPWPSHVSSLVPTRRNGALIVIAGGILRLYLAQGGKKMIVWPDDDDAIAGQVFRALAVALRREPRLHFTLEEINDTPVRQMPLFTLLRDVGFSSSPRGLDWG</sequence>
<dbReference type="GO" id="GO:0016887">
    <property type="term" value="F:ATP hydrolysis activity"/>
    <property type="evidence" value="ECO:0007669"/>
    <property type="project" value="TreeGrafter"/>
</dbReference>
<proteinExistence type="predicted"/>
<dbReference type="Pfam" id="PF00270">
    <property type="entry name" value="DEAD"/>
    <property type="match status" value="1"/>
</dbReference>
<keyword evidence="5" id="KW-0067">ATP-binding</keyword>
<dbReference type="GO" id="GO:0003677">
    <property type="term" value="F:DNA binding"/>
    <property type="evidence" value="ECO:0007669"/>
    <property type="project" value="UniProtKB-KW"/>
</dbReference>
<evidence type="ECO:0000256" key="1">
    <source>
        <dbReference type="ARBA" id="ARBA00022741"/>
    </source>
</evidence>
<dbReference type="RefSeq" id="WP_047370648.1">
    <property type="nucleotide sequence ID" value="NZ_CABMNU010000005.1"/>
</dbReference>
<dbReference type="SMART" id="SM00490">
    <property type="entry name" value="HELICc"/>
    <property type="match status" value="1"/>
</dbReference>
<dbReference type="InterPro" id="IPR013701">
    <property type="entry name" value="Lhr-like_DEAD/DEAH_assoc"/>
</dbReference>
<evidence type="ECO:0000313" key="12">
    <source>
        <dbReference type="EMBL" id="HAT3581520.1"/>
    </source>
</evidence>
<gene>
    <name evidence="12" type="ORF">I8531_001807</name>
</gene>
<dbReference type="SMART" id="SM00487">
    <property type="entry name" value="DEXDc"/>
    <property type="match status" value="1"/>
</dbReference>
<dbReference type="PANTHER" id="PTHR47962">
    <property type="entry name" value="ATP-DEPENDENT HELICASE LHR-RELATED-RELATED"/>
    <property type="match status" value="1"/>
</dbReference>
<keyword evidence="8" id="KW-0413">Isomerase</keyword>
<dbReference type="SMART" id="SM00382">
    <property type="entry name" value="AAA"/>
    <property type="match status" value="1"/>
</dbReference>
<dbReference type="CDD" id="cd17922">
    <property type="entry name" value="DEXHc_LHR-like"/>
    <property type="match status" value="1"/>
</dbReference>
<dbReference type="InterPro" id="IPR014001">
    <property type="entry name" value="Helicase_ATP-bd"/>
</dbReference>
<reference evidence="12" key="2">
    <citation type="submission" date="2020-10" db="EMBL/GenBank/DDBJ databases">
        <authorList>
            <consortium name="NCBI Pathogen Detection Project"/>
        </authorList>
    </citation>
    <scope>NUCLEOTIDE SEQUENCE</scope>
    <source>
        <strain evidence="12">CAVp300</strain>
    </source>
</reference>
<dbReference type="Pfam" id="PF00271">
    <property type="entry name" value="Helicase_C"/>
    <property type="match status" value="1"/>
</dbReference>
<dbReference type="GO" id="GO:0004386">
    <property type="term" value="F:helicase activity"/>
    <property type="evidence" value="ECO:0007669"/>
    <property type="project" value="UniProtKB-KW"/>
</dbReference>
<accession>A0A9P3TA10</accession>
<dbReference type="Pfam" id="PF19306">
    <property type="entry name" value="WHD_Lhr"/>
    <property type="match status" value="1"/>
</dbReference>
<dbReference type="InterPro" id="IPR011545">
    <property type="entry name" value="DEAD/DEAH_box_helicase_dom"/>
</dbReference>
<dbReference type="InterPro" id="IPR055368">
    <property type="entry name" value="WH3_Lhr"/>
</dbReference>
<reference evidence="12" key="1">
    <citation type="journal article" date="2018" name="Genome Biol.">
        <title>SKESA: strategic k-mer extension for scrupulous assemblies.</title>
        <authorList>
            <person name="Souvorov A."/>
            <person name="Agarwala R."/>
            <person name="Lipman D.J."/>
        </authorList>
    </citation>
    <scope>NUCLEOTIDE SEQUENCE</scope>
    <source>
        <strain evidence="12">CAVp300</strain>
    </source>
</reference>
<dbReference type="NCBIfam" id="NF007284">
    <property type="entry name" value="PRK09751.1"/>
    <property type="match status" value="1"/>
</dbReference>
<evidence type="ECO:0000256" key="2">
    <source>
        <dbReference type="ARBA" id="ARBA00022763"/>
    </source>
</evidence>
<dbReference type="EMBL" id="DACSUM010000011">
    <property type="protein sequence ID" value="HAT3581520.1"/>
    <property type="molecule type" value="Genomic_DNA"/>
</dbReference>